<evidence type="ECO:0000313" key="1">
    <source>
        <dbReference type="EMBL" id="QKF53106.1"/>
    </source>
</evidence>
<evidence type="ECO:0000313" key="2">
    <source>
        <dbReference type="Proteomes" id="UP000501989"/>
    </source>
</evidence>
<dbReference type="Proteomes" id="UP000501989">
    <property type="component" value="Chromosome"/>
</dbReference>
<name>A0A6M8MME5_9PSED</name>
<dbReference type="AlphaFoldDB" id="A0A6M8MME5"/>
<accession>A0A6M8MME5</accession>
<organism evidence="1 2">
    <name type="scientific">Pseudomonas graminis</name>
    <dbReference type="NCBI Taxonomy" id="158627"/>
    <lineage>
        <taxon>Bacteria</taxon>
        <taxon>Pseudomonadati</taxon>
        <taxon>Pseudomonadota</taxon>
        <taxon>Gammaproteobacteria</taxon>
        <taxon>Pseudomonadales</taxon>
        <taxon>Pseudomonadaceae</taxon>
        <taxon>Pseudomonas</taxon>
    </lineage>
</organism>
<dbReference type="KEGG" id="pgg:FX982_04098"/>
<sequence length="104" mass="11873">MSDEYRLVLADESICQHVMDFLKSSAFYVEHYEGSVYLKDWSLKNGAHYEVRVIQEDRHSLWLQVNLRTPALHGLLKAAVGDAPYKCLEDGDLDHEVSLHDALG</sequence>
<dbReference type="RefSeq" id="WP_172612291.1">
    <property type="nucleotide sequence ID" value="NZ_CP053746.1"/>
</dbReference>
<protein>
    <submittedName>
        <fullName evidence="1">Uncharacterized protein</fullName>
    </submittedName>
</protein>
<gene>
    <name evidence="1" type="ORF">FX982_04098</name>
</gene>
<reference evidence="2" key="1">
    <citation type="submission" date="2019-12" db="EMBL/GenBank/DDBJ databases">
        <title>Endophytic bacteria associated with Panax ginseng seedlings.</title>
        <authorList>
            <person name="Park J.M."/>
            <person name="Shin R."/>
            <person name="Jo S.H."/>
        </authorList>
    </citation>
    <scope>NUCLEOTIDE SEQUENCE [LARGE SCALE GENOMIC DNA]</scope>
    <source>
        <strain evidence="2">PgKB30</strain>
    </source>
</reference>
<dbReference type="EMBL" id="CP053746">
    <property type="protein sequence ID" value="QKF53106.1"/>
    <property type="molecule type" value="Genomic_DNA"/>
</dbReference>
<keyword evidence="2" id="KW-1185">Reference proteome</keyword>
<proteinExistence type="predicted"/>